<keyword evidence="3" id="KW-1185">Reference proteome</keyword>
<dbReference type="GeneID" id="92042472"/>
<evidence type="ECO:0008006" key="4">
    <source>
        <dbReference type="Google" id="ProtNLM"/>
    </source>
</evidence>
<sequence length="520" mass="57836">MSGTDSNMGGTEMPSTPEEQLKLVHHLSDMDQSAPRDYVRRMYIFDFPDRTKRVQATSALRHGLKTAFKAYPHLTGHVGPDRDLPLDLNRLTLRYGDTDATREITDGIFQASCRKKADDFALPLSPGENDECVPAMTLKATFLGSGGLVLCFAFHNSLVDGQSISMFIETFAKGTRDPNAIHNVKEYVQPQDLAQSCDFDIEAMEGLWDEGLFPEMDFDKSKPVYPYPHSGRCRLIKFPAKVIAELKDACLAVLVGGLKDSANPYISSVDVLSALMWQGPLEDRHVHHHRRPAPEGFRRTGAPDYFGNMSMDLAVTARTIRQIVRPETTVWPEDGPPRLAPARTQDIAICAYKIRQELLGIHPDNIEDRLAILMTLAQPQEGTVARRRAVQSHKYGVKVGSLVDSGADVDFGISGTPREGGDGGRPRFIRKPWVTDNGMINIMPRRGGSRGDDDWVVLICADGTVLEQLCLAGELGRWASGFVDDRDPSLWWERRFGARRLPLDEEVDDDDGEDGDVTMQ</sequence>
<evidence type="ECO:0000313" key="2">
    <source>
        <dbReference type="EMBL" id="KAK8090136.1"/>
    </source>
</evidence>
<dbReference type="RefSeq" id="XP_066673030.1">
    <property type="nucleotide sequence ID" value="XM_066809412.1"/>
</dbReference>
<dbReference type="InterPro" id="IPR023213">
    <property type="entry name" value="CAT-like_dom_sf"/>
</dbReference>
<accession>A0ABR1X411</accession>
<dbReference type="Pfam" id="PF02458">
    <property type="entry name" value="Transferase"/>
    <property type="match status" value="1"/>
</dbReference>
<dbReference type="InterPro" id="IPR050317">
    <property type="entry name" value="Plant_Fungal_Acyltransferase"/>
</dbReference>
<dbReference type="EMBL" id="JAQQWN010000004">
    <property type="protein sequence ID" value="KAK8090136.1"/>
    <property type="molecule type" value="Genomic_DNA"/>
</dbReference>
<protein>
    <recommendedName>
        <fullName evidence="4">Trichothecene 3-O-acetyltransferase</fullName>
    </recommendedName>
</protein>
<dbReference type="Proteomes" id="UP001433268">
    <property type="component" value="Unassembled WGS sequence"/>
</dbReference>
<proteinExistence type="predicted"/>
<comment type="caution">
    <text evidence="2">The sequence shown here is derived from an EMBL/GenBank/DDBJ whole genome shotgun (WGS) entry which is preliminary data.</text>
</comment>
<dbReference type="Gene3D" id="3.30.559.10">
    <property type="entry name" value="Chloramphenicol acetyltransferase-like domain"/>
    <property type="match status" value="2"/>
</dbReference>
<keyword evidence="1" id="KW-0808">Transferase</keyword>
<dbReference type="PANTHER" id="PTHR31642:SF310">
    <property type="entry name" value="FATTY ALCOHOL:CAFFEOYL-COA ACYLTRANSFERASE"/>
    <property type="match status" value="1"/>
</dbReference>
<gene>
    <name evidence="2" type="ORF">PG997_005097</name>
</gene>
<dbReference type="PANTHER" id="PTHR31642">
    <property type="entry name" value="TRICHOTHECENE 3-O-ACETYLTRANSFERASE"/>
    <property type="match status" value="1"/>
</dbReference>
<name>A0ABR1X411_9PEZI</name>
<evidence type="ECO:0000313" key="3">
    <source>
        <dbReference type="Proteomes" id="UP001433268"/>
    </source>
</evidence>
<reference evidence="2 3" key="1">
    <citation type="submission" date="2023-01" db="EMBL/GenBank/DDBJ databases">
        <title>Analysis of 21 Apiospora genomes using comparative genomics revels a genus with tremendous synthesis potential of carbohydrate active enzymes and secondary metabolites.</title>
        <authorList>
            <person name="Sorensen T."/>
        </authorList>
    </citation>
    <scope>NUCLEOTIDE SEQUENCE [LARGE SCALE GENOMIC DNA]</scope>
    <source>
        <strain evidence="2 3">CBS 114990</strain>
    </source>
</reference>
<evidence type="ECO:0000256" key="1">
    <source>
        <dbReference type="ARBA" id="ARBA00022679"/>
    </source>
</evidence>
<organism evidence="2 3">
    <name type="scientific">Apiospora hydei</name>
    <dbReference type="NCBI Taxonomy" id="1337664"/>
    <lineage>
        <taxon>Eukaryota</taxon>
        <taxon>Fungi</taxon>
        <taxon>Dikarya</taxon>
        <taxon>Ascomycota</taxon>
        <taxon>Pezizomycotina</taxon>
        <taxon>Sordariomycetes</taxon>
        <taxon>Xylariomycetidae</taxon>
        <taxon>Amphisphaeriales</taxon>
        <taxon>Apiosporaceae</taxon>
        <taxon>Apiospora</taxon>
    </lineage>
</organism>